<evidence type="ECO:0008006" key="3">
    <source>
        <dbReference type="Google" id="ProtNLM"/>
    </source>
</evidence>
<dbReference type="OrthoDB" id="215317at2759"/>
<dbReference type="EMBL" id="SDOX01000184">
    <property type="protein sequence ID" value="TFJ79932.1"/>
    <property type="molecule type" value="Genomic_DNA"/>
</dbReference>
<proteinExistence type="predicted"/>
<accession>A0A4D9CLG6</accession>
<evidence type="ECO:0000313" key="2">
    <source>
        <dbReference type="Proteomes" id="UP000355283"/>
    </source>
</evidence>
<dbReference type="GO" id="GO:0004672">
    <property type="term" value="F:protein kinase activity"/>
    <property type="evidence" value="ECO:0007669"/>
    <property type="project" value="InterPro"/>
</dbReference>
<organism evidence="1 2">
    <name type="scientific">Nannochloropsis salina CCMP1776</name>
    <dbReference type="NCBI Taxonomy" id="1027361"/>
    <lineage>
        <taxon>Eukaryota</taxon>
        <taxon>Sar</taxon>
        <taxon>Stramenopiles</taxon>
        <taxon>Ochrophyta</taxon>
        <taxon>Eustigmatophyceae</taxon>
        <taxon>Eustigmatales</taxon>
        <taxon>Monodopsidaceae</taxon>
        <taxon>Microchloropsis</taxon>
        <taxon>Microchloropsis salina</taxon>
    </lineage>
</organism>
<keyword evidence="2" id="KW-1185">Reference proteome</keyword>
<name>A0A4D9CLG6_9STRA</name>
<dbReference type="AlphaFoldDB" id="A0A4D9CLG6"/>
<comment type="caution">
    <text evidence="1">The sequence shown here is derived from an EMBL/GenBank/DDBJ whole genome shotgun (WGS) entry which is preliminary data.</text>
</comment>
<sequence length="303" mass="34242">MMKKLPLHPPRHSTTHKVPWESNDARMQALAKAVQRGDRAGMKEIISDRSENGRMHRNLRGKDAVWDELKEDVVYKVTAQGETLVAKIFDGFPFHEACGNIIATSLLGPGRGGPFYVRTLDIGRSVDEKHHIILMEYLEHDAEVAYGVEQLRRAAHLQHFDLRFDNIMVKLLPEPKDIFQNGVLSSFIVKIGDFGQCEFDFPFPSSSSSSTSTSSSSSSCCPQYQPQVEAGKAQCYDIQYFLGTLTPVLDSLHGLDFYYVYKLTLTFLQPCSFTTAQDRPIHITSRMPVDVLHFLKEEIMPTL</sequence>
<reference evidence="1 2" key="1">
    <citation type="submission" date="2019-01" db="EMBL/GenBank/DDBJ databases">
        <title>Nuclear Genome Assembly of the Microalgal Biofuel strain Nannochloropsis salina CCMP1776.</title>
        <authorList>
            <person name="Hovde B."/>
        </authorList>
    </citation>
    <scope>NUCLEOTIDE SEQUENCE [LARGE SCALE GENOMIC DNA]</scope>
    <source>
        <strain evidence="1 2">CCMP1776</strain>
    </source>
</reference>
<dbReference type="SUPFAM" id="SSF56112">
    <property type="entry name" value="Protein kinase-like (PK-like)"/>
    <property type="match status" value="1"/>
</dbReference>
<protein>
    <recommendedName>
        <fullName evidence="3">Protein kinase domain-containing protein</fullName>
    </recommendedName>
</protein>
<dbReference type="InterPro" id="IPR008266">
    <property type="entry name" value="Tyr_kinase_AS"/>
</dbReference>
<dbReference type="Proteomes" id="UP000355283">
    <property type="component" value="Unassembled WGS sequence"/>
</dbReference>
<dbReference type="PROSITE" id="PS00109">
    <property type="entry name" value="PROTEIN_KINASE_TYR"/>
    <property type="match status" value="1"/>
</dbReference>
<gene>
    <name evidence="1" type="ORF">NSK_008739</name>
</gene>
<dbReference type="InterPro" id="IPR011009">
    <property type="entry name" value="Kinase-like_dom_sf"/>
</dbReference>
<evidence type="ECO:0000313" key="1">
    <source>
        <dbReference type="EMBL" id="TFJ79932.1"/>
    </source>
</evidence>